<evidence type="ECO:0000259" key="2">
    <source>
        <dbReference type="Pfam" id="PF13088"/>
    </source>
</evidence>
<dbReference type="PANTHER" id="PTHR43752:SF2">
    <property type="entry name" value="BNR_ASP-BOX REPEAT FAMILY PROTEIN"/>
    <property type="match status" value="1"/>
</dbReference>
<dbReference type="Pfam" id="PF13088">
    <property type="entry name" value="BNR_2"/>
    <property type="match status" value="1"/>
</dbReference>
<dbReference type="Gene3D" id="2.120.10.10">
    <property type="match status" value="1"/>
</dbReference>
<sequence>MSDPRFDGVVRPSAHDGRVREALLPVCHPGDSHAANLLELDDGDLLCTWFNGPQEGDRDTNVVLSRLPRGADRWTTPAPPSADPGRAEQNPVLAQRPDGTVWLFHPSNEPHDQTTARLIARTSADRGRTWSPPRVLLEGPGVFVRNPPLTLDDGTWLLPAYRCRRSGEHSTVLLSEDGGGSWQEHELPGAEHLVQLTAVPRDDGSLFAMFRSRAADRIHASESTDGGRTWAPPARTALPNNNSAVQLTRLRGGALALVYNHASLERGEYRWVGEGAGRRKKALRTPLTLALSDDGGRTWPHRRDLQTTDEEYWDNEYGYSYPSVVQTRDGLLHIAYSYLRKTIKHLTVAEDWVRDGRP</sequence>
<dbReference type="PANTHER" id="PTHR43752">
    <property type="entry name" value="BNR/ASP-BOX REPEAT FAMILY PROTEIN"/>
    <property type="match status" value="1"/>
</dbReference>
<keyword evidence="4" id="KW-1185">Reference proteome</keyword>
<dbReference type="Proteomes" id="UP001180754">
    <property type="component" value="Unassembled WGS sequence"/>
</dbReference>
<dbReference type="InterPro" id="IPR036278">
    <property type="entry name" value="Sialidase_sf"/>
</dbReference>
<gene>
    <name evidence="3" type="ORF">RND15_03760</name>
</gene>
<dbReference type="SUPFAM" id="SSF50939">
    <property type="entry name" value="Sialidases"/>
    <property type="match status" value="1"/>
</dbReference>
<accession>A0ABU2X7E4</accession>
<dbReference type="InterPro" id="IPR011040">
    <property type="entry name" value="Sialidase"/>
</dbReference>
<feature type="domain" description="Sialidase" evidence="2">
    <location>
        <begin position="43"/>
        <end position="334"/>
    </location>
</feature>
<dbReference type="EMBL" id="JAVRFD010000001">
    <property type="protein sequence ID" value="MDT0541835.1"/>
    <property type="molecule type" value="Genomic_DNA"/>
</dbReference>
<evidence type="ECO:0000313" key="3">
    <source>
        <dbReference type="EMBL" id="MDT0541835.1"/>
    </source>
</evidence>
<feature type="region of interest" description="Disordered" evidence="1">
    <location>
        <begin position="69"/>
        <end position="90"/>
    </location>
</feature>
<name>A0ABU2X7E4_9ACTN</name>
<evidence type="ECO:0000256" key="1">
    <source>
        <dbReference type="SAM" id="MobiDB-lite"/>
    </source>
</evidence>
<dbReference type="CDD" id="cd15482">
    <property type="entry name" value="Sialidase_non-viral"/>
    <property type="match status" value="1"/>
</dbReference>
<comment type="caution">
    <text evidence="3">The sequence shown here is derived from an EMBL/GenBank/DDBJ whole genome shotgun (WGS) entry which is preliminary data.</text>
</comment>
<protein>
    <submittedName>
        <fullName evidence="3">Sialidase family protein</fullName>
    </submittedName>
</protein>
<proteinExistence type="predicted"/>
<evidence type="ECO:0000313" key="4">
    <source>
        <dbReference type="Proteomes" id="UP001180754"/>
    </source>
</evidence>
<organism evidence="3 4">
    <name type="scientific">Streptomyces lonegramiae</name>
    <dbReference type="NCBI Taxonomy" id="3075524"/>
    <lineage>
        <taxon>Bacteria</taxon>
        <taxon>Bacillati</taxon>
        <taxon>Actinomycetota</taxon>
        <taxon>Actinomycetes</taxon>
        <taxon>Kitasatosporales</taxon>
        <taxon>Streptomycetaceae</taxon>
        <taxon>Streptomyces</taxon>
    </lineage>
</organism>
<reference evidence="3" key="1">
    <citation type="submission" date="2024-05" db="EMBL/GenBank/DDBJ databases">
        <title>30 novel species of actinomycetes from the DSMZ collection.</title>
        <authorList>
            <person name="Nouioui I."/>
        </authorList>
    </citation>
    <scope>NUCLEOTIDE SEQUENCE</scope>
    <source>
        <strain evidence="3">DSM 41529</strain>
    </source>
</reference>
<dbReference type="RefSeq" id="WP_311722123.1">
    <property type="nucleotide sequence ID" value="NZ_JAVRFD010000001.1"/>
</dbReference>